<feature type="transmembrane region" description="Helical" evidence="7">
    <location>
        <begin position="210"/>
        <end position="234"/>
    </location>
</feature>
<dbReference type="EC" id="2.3.1.225" evidence="7"/>
<feature type="compositionally biased region" description="Polar residues" evidence="8">
    <location>
        <begin position="34"/>
        <end position="47"/>
    </location>
</feature>
<evidence type="ECO:0000256" key="7">
    <source>
        <dbReference type="RuleBase" id="RU079119"/>
    </source>
</evidence>
<dbReference type="GO" id="GO:0005783">
    <property type="term" value="C:endoplasmic reticulum"/>
    <property type="evidence" value="ECO:0007669"/>
    <property type="project" value="TreeGrafter"/>
</dbReference>
<evidence type="ECO:0000256" key="5">
    <source>
        <dbReference type="ARBA" id="ARBA00023136"/>
    </source>
</evidence>
<evidence type="ECO:0000313" key="10">
    <source>
        <dbReference type="EMBL" id="CAD9470129.1"/>
    </source>
</evidence>
<dbReference type="PROSITE" id="PS50216">
    <property type="entry name" value="DHHC"/>
    <property type="match status" value="1"/>
</dbReference>
<comment type="catalytic activity">
    <reaction evidence="7">
        <text>L-cysteinyl-[protein] + hexadecanoyl-CoA = S-hexadecanoyl-L-cysteinyl-[protein] + CoA</text>
        <dbReference type="Rhea" id="RHEA:36683"/>
        <dbReference type="Rhea" id="RHEA-COMP:10131"/>
        <dbReference type="Rhea" id="RHEA-COMP:11032"/>
        <dbReference type="ChEBI" id="CHEBI:29950"/>
        <dbReference type="ChEBI" id="CHEBI:57287"/>
        <dbReference type="ChEBI" id="CHEBI:57379"/>
        <dbReference type="ChEBI" id="CHEBI:74151"/>
        <dbReference type="EC" id="2.3.1.225"/>
    </reaction>
</comment>
<dbReference type="InterPro" id="IPR001594">
    <property type="entry name" value="Palmitoyltrfase_DHHC"/>
</dbReference>
<evidence type="ECO:0000256" key="1">
    <source>
        <dbReference type="ARBA" id="ARBA00004141"/>
    </source>
</evidence>
<keyword evidence="6 7" id="KW-0012">Acyltransferase</keyword>
<evidence type="ECO:0000256" key="4">
    <source>
        <dbReference type="ARBA" id="ARBA00022989"/>
    </source>
</evidence>
<evidence type="ECO:0000256" key="6">
    <source>
        <dbReference type="ARBA" id="ARBA00023315"/>
    </source>
</evidence>
<sequence length="347" mass="38205">MSRRGAGVTSKQPAVTMDDEPDTKKNSNDIHDNAGNNGDDITSTQTAVRPMTDPPPEDDLAPSPPESGEENVESLSIEARYENGRKAAKKRHWQESPYAVGLVEPTWRDELTRRGGRDDDDEDGNGPNRSMCDDLCSDEMDPTCGCLIASGVVCSRLGAGRVGNMAVLKERSVLVEEEVVDEEAGEGEDEPKTTVRRVYKNKIEIVVGPYWPFMMCVTYPLIFGVSGLTAVKAIPGKHPIFIAAWSACTFGLIYSLFSVGCRDPGILTRHRSPPHASWRWNDQAQTYRPRRAVYDTDCACVIEEFDHTCPWTGTGIGKKNMTAFQSFVALIFICLIMDILLLTGAIP</sequence>
<reference evidence="10" key="1">
    <citation type="submission" date="2021-01" db="EMBL/GenBank/DDBJ databases">
        <authorList>
            <person name="Corre E."/>
            <person name="Pelletier E."/>
            <person name="Niang G."/>
            <person name="Scheremetjew M."/>
            <person name="Finn R."/>
            <person name="Kale V."/>
            <person name="Holt S."/>
            <person name="Cochrane G."/>
            <person name="Meng A."/>
            <person name="Brown T."/>
            <person name="Cohen L."/>
        </authorList>
    </citation>
    <scope>NUCLEOTIDE SEQUENCE</scope>
    <source>
        <strain evidence="10">CCMP826</strain>
    </source>
</reference>
<feature type="region of interest" description="Disordered" evidence="8">
    <location>
        <begin position="1"/>
        <end position="80"/>
    </location>
</feature>
<protein>
    <recommendedName>
        <fullName evidence="7">Palmitoyltransferase</fullName>
        <ecNumber evidence="7">2.3.1.225</ecNumber>
    </recommendedName>
</protein>
<feature type="transmembrane region" description="Helical" evidence="7">
    <location>
        <begin position="327"/>
        <end position="346"/>
    </location>
</feature>
<dbReference type="PANTHER" id="PTHR22883:SF203">
    <property type="entry name" value="PALMITOYLTRANSFERASE"/>
    <property type="match status" value="1"/>
</dbReference>
<accession>A0A7S2E195</accession>
<keyword evidence="5 7" id="KW-0472">Membrane</keyword>
<dbReference type="GO" id="GO:0019706">
    <property type="term" value="F:protein-cysteine S-palmitoyltransferase activity"/>
    <property type="evidence" value="ECO:0007669"/>
    <property type="project" value="UniProtKB-EC"/>
</dbReference>
<evidence type="ECO:0000259" key="9">
    <source>
        <dbReference type="Pfam" id="PF01529"/>
    </source>
</evidence>
<keyword evidence="3 7" id="KW-0812">Transmembrane</keyword>
<keyword evidence="4 7" id="KW-1133">Transmembrane helix</keyword>
<feature type="domain" description="Palmitoyltransferase DHHC" evidence="9">
    <location>
        <begin position="279"/>
        <end position="342"/>
    </location>
</feature>
<name>A0A7S2E195_9STRA</name>
<evidence type="ECO:0000256" key="3">
    <source>
        <dbReference type="ARBA" id="ARBA00022692"/>
    </source>
</evidence>
<dbReference type="GO" id="GO:0016020">
    <property type="term" value="C:membrane"/>
    <property type="evidence" value="ECO:0007669"/>
    <property type="project" value="UniProtKB-SubCell"/>
</dbReference>
<evidence type="ECO:0000256" key="8">
    <source>
        <dbReference type="SAM" id="MobiDB-lite"/>
    </source>
</evidence>
<dbReference type="Pfam" id="PF01529">
    <property type="entry name" value="DHHC"/>
    <property type="match status" value="1"/>
</dbReference>
<comment type="domain">
    <text evidence="7">The DHHC domain is required for palmitoyltransferase activity.</text>
</comment>
<evidence type="ECO:0000256" key="2">
    <source>
        <dbReference type="ARBA" id="ARBA00022679"/>
    </source>
</evidence>
<dbReference type="InterPro" id="IPR039859">
    <property type="entry name" value="PFA4/ZDH16/20/ERF2-like"/>
</dbReference>
<proteinExistence type="inferred from homology"/>
<dbReference type="GO" id="GO:0006612">
    <property type="term" value="P:protein targeting to membrane"/>
    <property type="evidence" value="ECO:0007669"/>
    <property type="project" value="TreeGrafter"/>
</dbReference>
<dbReference type="AlphaFoldDB" id="A0A7S2E195"/>
<comment type="subcellular location">
    <subcellularLocation>
        <location evidence="1">Membrane</location>
        <topology evidence="1">Multi-pass membrane protein</topology>
    </subcellularLocation>
</comment>
<dbReference type="PANTHER" id="PTHR22883">
    <property type="entry name" value="ZINC FINGER DHHC DOMAIN CONTAINING PROTEIN"/>
    <property type="match status" value="1"/>
</dbReference>
<feature type="compositionally biased region" description="Basic and acidic residues" evidence="8">
    <location>
        <begin position="22"/>
        <end position="32"/>
    </location>
</feature>
<dbReference type="GO" id="GO:0005794">
    <property type="term" value="C:Golgi apparatus"/>
    <property type="evidence" value="ECO:0007669"/>
    <property type="project" value="TreeGrafter"/>
</dbReference>
<gene>
    <name evidence="10" type="ORF">HTAM1171_LOCUS1118</name>
</gene>
<dbReference type="EMBL" id="HBGV01001788">
    <property type="protein sequence ID" value="CAD9470129.1"/>
    <property type="molecule type" value="Transcribed_RNA"/>
</dbReference>
<organism evidence="10">
    <name type="scientific">Helicotheca tamesis</name>
    <dbReference type="NCBI Taxonomy" id="374047"/>
    <lineage>
        <taxon>Eukaryota</taxon>
        <taxon>Sar</taxon>
        <taxon>Stramenopiles</taxon>
        <taxon>Ochrophyta</taxon>
        <taxon>Bacillariophyta</taxon>
        <taxon>Mediophyceae</taxon>
        <taxon>Lithodesmiophycidae</taxon>
        <taxon>Lithodesmiales</taxon>
        <taxon>Lithodesmiaceae</taxon>
        <taxon>Helicotheca</taxon>
    </lineage>
</organism>
<feature type="transmembrane region" description="Helical" evidence="7">
    <location>
        <begin position="240"/>
        <end position="261"/>
    </location>
</feature>
<comment type="similarity">
    <text evidence="7">Belongs to the DHHC palmitoyltransferase family.</text>
</comment>
<keyword evidence="2 7" id="KW-0808">Transferase</keyword>